<dbReference type="Proteomes" id="UP001446871">
    <property type="component" value="Unassembled WGS sequence"/>
</dbReference>
<evidence type="ECO:0008006" key="3">
    <source>
        <dbReference type="Google" id="ProtNLM"/>
    </source>
</evidence>
<evidence type="ECO:0000313" key="1">
    <source>
        <dbReference type="EMBL" id="KAK8045778.1"/>
    </source>
</evidence>
<keyword evidence="2" id="KW-1185">Reference proteome</keyword>
<reference evidence="1 2" key="1">
    <citation type="submission" date="2023-01" db="EMBL/GenBank/DDBJ databases">
        <title>Analysis of 21 Apiospora genomes using comparative genomics revels a genus with tremendous synthesis potential of carbohydrate active enzymes and secondary metabolites.</title>
        <authorList>
            <person name="Sorensen T."/>
        </authorList>
    </citation>
    <scope>NUCLEOTIDE SEQUENCE [LARGE SCALE GENOMIC DNA]</scope>
    <source>
        <strain evidence="1 2">CBS 83171</strain>
    </source>
</reference>
<organism evidence="1 2">
    <name type="scientific">Apiospora saccharicola</name>
    <dbReference type="NCBI Taxonomy" id="335842"/>
    <lineage>
        <taxon>Eukaryota</taxon>
        <taxon>Fungi</taxon>
        <taxon>Dikarya</taxon>
        <taxon>Ascomycota</taxon>
        <taxon>Pezizomycotina</taxon>
        <taxon>Sordariomycetes</taxon>
        <taxon>Xylariomycetidae</taxon>
        <taxon>Amphisphaeriales</taxon>
        <taxon>Apiosporaceae</taxon>
        <taxon>Apiospora</taxon>
    </lineage>
</organism>
<accession>A0ABR1TGL3</accession>
<name>A0ABR1TGL3_9PEZI</name>
<sequence length="198" mass="22507">MQFSELPPEIIHEILIACVRARHIRRALRLRQVSRAWDAGVVAAVFASGVLDVEPYDIFIEWPRYLAYRTTGSAARRKGWPRPLRVLRRVAEYLVTRRDGSGGEPRDDAVDDCIRELCATMKPGYAFRLEPGFELPIEDTHQLDNDEPIGDDDDQLLQTLLSVAAASNDVALIKHLLRIIHDRPGLVYKKVLGDERLQ</sequence>
<protein>
    <recommendedName>
        <fullName evidence="3">F-box domain-containing protein</fullName>
    </recommendedName>
</protein>
<evidence type="ECO:0000313" key="2">
    <source>
        <dbReference type="Proteomes" id="UP001446871"/>
    </source>
</evidence>
<proteinExistence type="predicted"/>
<gene>
    <name evidence="1" type="ORF">PG996_013842</name>
</gene>
<dbReference type="EMBL" id="JAQQWM010000009">
    <property type="protein sequence ID" value="KAK8045778.1"/>
    <property type="molecule type" value="Genomic_DNA"/>
</dbReference>
<comment type="caution">
    <text evidence="1">The sequence shown here is derived from an EMBL/GenBank/DDBJ whole genome shotgun (WGS) entry which is preliminary data.</text>
</comment>